<organism evidence="1 2">
    <name type="scientific">Cannabis sativa</name>
    <name type="common">Hemp</name>
    <name type="synonym">Marijuana</name>
    <dbReference type="NCBI Taxonomy" id="3483"/>
    <lineage>
        <taxon>Eukaryota</taxon>
        <taxon>Viridiplantae</taxon>
        <taxon>Streptophyta</taxon>
        <taxon>Embryophyta</taxon>
        <taxon>Tracheophyta</taxon>
        <taxon>Spermatophyta</taxon>
        <taxon>Magnoliopsida</taxon>
        <taxon>eudicotyledons</taxon>
        <taxon>Gunneridae</taxon>
        <taxon>Pentapetalae</taxon>
        <taxon>rosids</taxon>
        <taxon>fabids</taxon>
        <taxon>Rosales</taxon>
        <taxon>Cannabaceae</taxon>
        <taxon>Cannabis</taxon>
    </lineage>
</organism>
<sequence length="314" mass="33652">MPGTQLPGAILPVMPQTSGVQFSATSGYTQNLTIALAQSNFGVPTNNPTSGMTAQLPAQSAPVTRQTEAQVPLGGPTMVPEGQIPPGGIPHQALEHDGEICEVTQLLAQRPRLIDQSITFTEEDPKLVRFPYHDPLVIKTPIANKIVARILVDNESSVNLLFKEAFTTIGLTDRDLSPSSSQLTRFNGTTLIPMGKVRLHITLCLDTPQSTFKYCTLVVVDCPTAYNAILGRPALVGFGAVTSIRHLCCASSFPLRQLGQKRCKAASSSGQAKLDPLIGSESVLEPMEDIEEVGICDQDPTKVIRLGKGLDPEE</sequence>
<dbReference type="EnsemblPlants" id="evm.model.05.867">
    <property type="protein sequence ID" value="cds.evm.model.05.867"/>
    <property type="gene ID" value="evm.TU.05.867"/>
</dbReference>
<dbReference type="EMBL" id="UZAU01000467">
    <property type="status" value="NOT_ANNOTATED_CDS"/>
    <property type="molecule type" value="Genomic_DNA"/>
</dbReference>
<reference evidence="1" key="2">
    <citation type="submission" date="2021-03" db="UniProtKB">
        <authorList>
            <consortium name="EnsemblPlants"/>
        </authorList>
    </citation>
    <scope>IDENTIFICATION</scope>
</reference>
<proteinExistence type="predicted"/>
<dbReference type="AlphaFoldDB" id="A0A803PS76"/>
<keyword evidence="2" id="KW-1185">Reference proteome</keyword>
<dbReference type="Proteomes" id="UP000596661">
    <property type="component" value="Chromosome 5"/>
</dbReference>
<accession>A0A803PS76</accession>
<name>A0A803PS76_CANSA</name>
<dbReference type="PANTHER" id="PTHR33240">
    <property type="entry name" value="OS08G0508500 PROTEIN"/>
    <property type="match status" value="1"/>
</dbReference>
<dbReference type="CDD" id="cd00303">
    <property type="entry name" value="retropepsin_like"/>
    <property type="match status" value="1"/>
</dbReference>
<evidence type="ECO:0000313" key="1">
    <source>
        <dbReference type="EnsemblPlants" id="cds.evm.model.05.867"/>
    </source>
</evidence>
<dbReference type="PANTHER" id="PTHR33240:SF15">
    <property type="entry name" value="GAG-PRO-LIKE PROTEIN"/>
    <property type="match status" value="1"/>
</dbReference>
<protein>
    <submittedName>
        <fullName evidence="1">Uncharacterized protein</fullName>
    </submittedName>
</protein>
<evidence type="ECO:0000313" key="2">
    <source>
        <dbReference type="Proteomes" id="UP000596661"/>
    </source>
</evidence>
<dbReference type="Gramene" id="evm.model.05.867">
    <property type="protein sequence ID" value="cds.evm.model.05.867"/>
    <property type="gene ID" value="evm.TU.05.867"/>
</dbReference>
<reference evidence="1" key="1">
    <citation type="submission" date="2018-11" db="EMBL/GenBank/DDBJ databases">
        <authorList>
            <person name="Grassa J C."/>
        </authorList>
    </citation>
    <scope>NUCLEOTIDE SEQUENCE [LARGE SCALE GENOMIC DNA]</scope>
</reference>